<dbReference type="AlphaFoldDB" id="A0A2V3IS18"/>
<dbReference type="EMBL" id="NBIV01000078">
    <property type="protein sequence ID" value="PXF44913.1"/>
    <property type="molecule type" value="Genomic_DNA"/>
</dbReference>
<gene>
    <name evidence="1" type="ORF">BWQ96_05333</name>
</gene>
<organism evidence="1 2">
    <name type="scientific">Gracilariopsis chorda</name>
    <dbReference type="NCBI Taxonomy" id="448386"/>
    <lineage>
        <taxon>Eukaryota</taxon>
        <taxon>Rhodophyta</taxon>
        <taxon>Florideophyceae</taxon>
        <taxon>Rhodymeniophycidae</taxon>
        <taxon>Gracilariales</taxon>
        <taxon>Gracilariaceae</taxon>
        <taxon>Gracilariopsis</taxon>
    </lineage>
</organism>
<evidence type="ECO:0000313" key="1">
    <source>
        <dbReference type="EMBL" id="PXF44913.1"/>
    </source>
</evidence>
<keyword evidence="2" id="KW-1185">Reference proteome</keyword>
<protein>
    <submittedName>
        <fullName evidence="1">Uncharacterized protein</fullName>
    </submittedName>
</protein>
<reference evidence="1 2" key="1">
    <citation type="journal article" date="2018" name="Mol. Biol. Evol.">
        <title>Analysis of the draft genome of the red seaweed Gracilariopsis chorda provides insights into genome size evolution in Rhodophyta.</title>
        <authorList>
            <person name="Lee J."/>
            <person name="Yang E.C."/>
            <person name="Graf L."/>
            <person name="Yang J.H."/>
            <person name="Qiu H."/>
            <person name="Zel Zion U."/>
            <person name="Chan C.X."/>
            <person name="Stephens T.G."/>
            <person name="Weber A.P.M."/>
            <person name="Boo G.H."/>
            <person name="Boo S.M."/>
            <person name="Kim K.M."/>
            <person name="Shin Y."/>
            <person name="Jung M."/>
            <person name="Lee S.J."/>
            <person name="Yim H.S."/>
            <person name="Lee J.H."/>
            <person name="Bhattacharya D."/>
            <person name="Yoon H.S."/>
        </authorList>
    </citation>
    <scope>NUCLEOTIDE SEQUENCE [LARGE SCALE GENOMIC DNA]</scope>
    <source>
        <strain evidence="1 2">SKKU-2015</strain>
        <tissue evidence="1">Whole body</tissue>
    </source>
</reference>
<sequence length="102" mass="11161">MQSHGHKLLPETLHQVYEDSSFVAAVSEVKAETLRMKFASAIAMTAYTLPTSNMTTLHASMSGCGSVSNRNHRPPQAKVPKVLHLLYYCPDGTIVGNTALRF</sequence>
<accession>A0A2V3IS18</accession>
<proteinExistence type="predicted"/>
<dbReference type="Proteomes" id="UP000247409">
    <property type="component" value="Unassembled WGS sequence"/>
</dbReference>
<evidence type="ECO:0000313" key="2">
    <source>
        <dbReference type="Proteomes" id="UP000247409"/>
    </source>
</evidence>
<comment type="caution">
    <text evidence="1">The sequence shown here is derived from an EMBL/GenBank/DDBJ whole genome shotgun (WGS) entry which is preliminary data.</text>
</comment>
<name>A0A2V3IS18_9FLOR</name>